<evidence type="ECO:0000256" key="1">
    <source>
        <dbReference type="SAM" id="MobiDB-lite"/>
    </source>
</evidence>
<feature type="signal peptide" evidence="2">
    <location>
        <begin position="1"/>
        <end position="25"/>
    </location>
</feature>
<evidence type="ECO:0000256" key="2">
    <source>
        <dbReference type="SAM" id="SignalP"/>
    </source>
</evidence>
<feature type="chain" id="PRO_5043934229" evidence="2">
    <location>
        <begin position="26"/>
        <end position="413"/>
    </location>
</feature>
<feature type="region of interest" description="Disordered" evidence="1">
    <location>
        <begin position="20"/>
        <end position="58"/>
    </location>
</feature>
<feature type="compositionally biased region" description="Polar residues" evidence="1">
    <location>
        <begin position="31"/>
        <end position="45"/>
    </location>
</feature>
<proteinExistence type="predicted"/>
<gene>
    <name evidence="3" type="ORF">R3P38DRAFT_3164910</name>
</gene>
<feature type="region of interest" description="Disordered" evidence="1">
    <location>
        <begin position="152"/>
        <end position="200"/>
    </location>
</feature>
<comment type="caution">
    <text evidence="3">The sequence shown here is derived from an EMBL/GenBank/DDBJ whole genome shotgun (WGS) entry which is preliminary data.</text>
</comment>
<keyword evidence="2" id="KW-0732">Signal</keyword>
<feature type="compositionally biased region" description="Polar residues" evidence="1">
    <location>
        <begin position="191"/>
        <end position="200"/>
    </location>
</feature>
<sequence>MKLPSSTSAILVATLAISSSSTTLAAPTSGDPPSSESRLTTPNSPSRNRVAARRGSSAGRAIRPLNMQRSIDVARSVVNNEPEARGLLDPLGSLLCPLVDVVVKCPSKVGLSSGKQAAFEDEFETSVAPSQSRTAAIQSLEAALVILRNQEASSYTPTDPSNPPDDARLDDGDDGDSAGSIVDDPTAPQDEPSSSTTVLDYTSTASSSAFPSSSASASASPSAALYASADVSATAGSTQATGMPARRDAPSAPAPVGTVAGTLGSVAGPIQIAAGGLVATIKGVPGSIFGRRWATRSAPVSPPVQAPVPVPDPAAAAGPAAAAPPLIISVVGGTPAPGVLGTVLGAPAIGMVPDSPGGAVSPVVGTAGGVGKTIQYTAPSTGTVKSVPGVVVGTGQGAGQMVVGKAGDAAGNA</sequence>
<reference evidence="3 4" key="1">
    <citation type="journal article" date="2024" name="J Genomics">
        <title>Draft genome sequencing and assembly of Favolaschia claudopus CIRM-BRFM 2984 isolated from oak limbs.</title>
        <authorList>
            <person name="Navarro D."/>
            <person name="Drula E."/>
            <person name="Chaduli D."/>
            <person name="Cazenave R."/>
            <person name="Ahrendt S."/>
            <person name="Wang J."/>
            <person name="Lipzen A."/>
            <person name="Daum C."/>
            <person name="Barry K."/>
            <person name="Grigoriev I.V."/>
            <person name="Favel A."/>
            <person name="Rosso M.N."/>
            <person name="Martin F."/>
        </authorList>
    </citation>
    <scope>NUCLEOTIDE SEQUENCE [LARGE SCALE GENOMIC DNA]</scope>
    <source>
        <strain evidence="3 4">CIRM-BRFM 2984</strain>
    </source>
</reference>
<dbReference type="Proteomes" id="UP001362999">
    <property type="component" value="Unassembled WGS sequence"/>
</dbReference>
<dbReference type="AlphaFoldDB" id="A0AAW0EG34"/>
<name>A0AAW0EG34_9AGAR</name>
<evidence type="ECO:0000313" key="3">
    <source>
        <dbReference type="EMBL" id="KAK7063924.1"/>
    </source>
</evidence>
<feature type="compositionally biased region" description="Low complexity" evidence="1">
    <location>
        <begin position="46"/>
        <end position="58"/>
    </location>
</feature>
<evidence type="ECO:0000313" key="4">
    <source>
        <dbReference type="Proteomes" id="UP001362999"/>
    </source>
</evidence>
<organism evidence="3 4">
    <name type="scientific">Favolaschia claudopus</name>
    <dbReference type="NCBI Taxonomy" id="2862362"/>
    <lineage>
        <taxon>Eukaryota</taxon>
        <taxon>Fungi</taxon>
        <taxon>Dikarya</taxon>
        <taxon>Basidiomycota</taxon>
        <taxon>Agaricomycotina</taxon>
        <taxon>Agaricomycetes</taxon>
        <taxon>Agaricomycetidae</taxon>
        <taxon>Agaricales</taxon>
        <taxon>Marasmiineae</taxon>
        <taxon>Mycenaceae</taxon>
        <taxon>Favolaschia</taxon>
    </lineage>
</organism>
<keyword evidence="4" id="KW-1185">Reference proteome</keyword>
<accession>A0AAW0EG34</accession>
<protein>
    <submittedName>
        <fullName evidence="3">Uncharacterized protein</fullName>
    </submittedName>
</protein>
<dbReference type="EMBL" id="JAWWNJ010000001">
    <property type="protein sequence ID" value="KAK7063924.1"/>
    <property type="molecule type" value="Genomic_DNA"/>
</dbReference>